<dbReference type="EMBL" id="AJWK01027656">
    <property type="status" value="NOT_ANNOTATED_CDS"/>
    <property type="molecule type" value="Genomic_DNA"/>
</dbReference>
<dbReference type="InterPro" id="IPR034113">
    <property type="entry name" value="SCP_GAPR1-like"/>
</dbReference>
<sequence>MTGCTKVFATSPLATRPRCKPFGGVQRVGRGEDVVWQRVKLVQGSGKYSVYDQENSTPRALLMNRVMWSATSSQKHCKQNGADIGEDMVSTVEREGCQHSLLTIGHKRGQLVLMECLNAHNEYRARHGSPPLTLNNNLCRFADEWARNLAARGQMFHRQNSPYGENIYMSYGMVVTGKSAVDSWYSEIKSHVFGREPTSMGTGHFTQVVWKDSRQLGVGMATNAAGQTYVVANYDPPGNYIGRYAQQVPPLQR</sequence>
<dbReference type="InterPro" id="IPR018244">
    <property type="entry name" value="Allrgn_V5/Tpx1_CS"/>
</dbReference>
<dbReference type="InterPro" id="IPR014044">
    <property type="entry name" value="CAP_dom"/>
</dbReference>
<keyword evidence="2" id="KW-0964">Secreted</keyword>
<evidence type="ECO:0000259" key="3">
    <source>
        <dbReference type="SMART" id="SM00198"/>
    </source>
</evidence>
<dbReference type="VEuPathDB" id="VectorBase:LLOJ008182"/>
<protein>
    <recommendedName>
        <fullName evidence="3">SCP domain-containing protein</fullName>
    </recommendedName>
</protein>
<dbReference type="InterPro" id="IPR001283">
    <property type="entry name" value="CRISP-related"/>
</dbReference>
<dbReference type="CDD" id="cd05382">
    <property type="entry name" value="CAP_GAPR1-like"/>
    <property type="match status" value="1"/>
</dbReference>
<dbReference type="FunFam" id="3.40.33.10:FF:000002">
    <property type="entry name" value="Golgi-associated plant pathogenesis-related protein 1"/>
    <property type="match status" value="1"/>
</dbReference>
<dbReference type="VEuPathDB" id="VectorBase:LLONM1_008700"/>
<dbReference type="EMBL" id="AJWK01027655">
    <property type="status" value="NOT_ANNOTATED_CDS"/>
    <property type="molecule type" value="Genomic_DNA"/>
</dbReference>
<evidence type="ECO:0000313" key="5">
    <source>
        <dbReference type="Proteomes" id="UP000092461"/>
    </source>
</evidence>
<dbReference type="Gene3D" id="3.40.33.10">
    <property type="entry name" value="CAP"/>
    <property type="match status" value="1"/>
</dbReference>
<dbReference type="SUPFAM" id="SSF55797">
    <property type="entry name" value="PR-1-like"/>
    <property type="match status" value="1"/>
</dbReference>
<dbReference type="AlphaFoldDB" id="A0A1B0CTI2"/>
<dbReference type="GO" id="GO:0005576">
    <property type="term" value="C:extracellular region"/>
    <property type="evidence" value="ECO:0007669"/>
    <property type="project" value="UniProtKB-SubCell"/>
</dbReference>
<evidence type="ECO:0000256" key="1">
    <source>
        <dbReference type="ARBA" id="ARBA00004613"/>
    </source>
</evidence>
<dbReference type="EnsemblMetazoa" id="LLOJ008182-RA">
    <property type="protein sequence ID" value="LLOJ008182-PA"/>
    <property type="gene ID" value="LLOJ008182"/>
</dbReference>
<evidence type="ECO:0000256" key="2">
    <source>
        <dbReference type="ARBA" id="ARBA00022525"/>
    </source>
</evidence>
<dbReference type="InterPro" id="IPR035940">
    <property type="entry name" value="CAP_sf"/>
</dbReference>
<evidence type="ECO:0000313" key="4">
    <source>
        <dbReference type="EnsemblMetazoa" id="LLOJ008182-PA"/>
    </source>
</evidence>
<feature type="domain" description="SCP" evidence="3">
    <location>
        <begin position="111"/>
        <end position="242"/>
    </location>
</feature>
<dbReference type="SMART" id="SM00198">
    <property type="entry name" value="SCP"/>
    <property type="match status" value="1"/>
</dbReference>
<dbReference type="Proteomes" id="UP000092461">
    <property type="component" value="Unassembled WGS sequence"/>
</dbReference>
<comment type="subcellular location">
    <subcellularLocation>
        <location evidence="1">Secreted</location>
    </subcellularLocation>
</comment>
<dbReference type="Pfam" id="PF00188">
    <property type="entry name" value="CAP"/>
    <property type="match status" value="1"/>
</dbReference>
<dbReference type="PRINTS" id="PR00837">
    <property type="entry name" value="V5TPXLIKE"/>
</dbReference>
<accession>A0A1B0CTI2</accession>
<reference evidence="4" key="1">
    <citation type="submission" date="2020-05" db="UniProtKB">
        <authorList>
            <consortium name="EnsemblMetazoa"/>
        </authorList>
    </citation>
    <scope>IDENTIFICATION</scope>
    <source>
        <strain evidence="4">Jacobina</strain>
    </source>
</reference>
<dbReference type="EMBL" id="AJWK01027657">
    <property type="status" value="NOT_ANNOTATED_CDS"/>
    <property type="molecule type" value="Genomic_DNA"/>
</dbReference>
<keyword evidence="5" id="KW-1185">Reference proteome</keyword>
<dbReference type="PROSITE" id="PS01009">
    <property type="entry name" value="CRISP_1"/>
    <property type="match status" value="1"/>
</dbReference>
<organism evidence="4 5">
    <name type="scientific">Lutzomyia longipalpis</name>
    <name type="common">Sand fly</name>
    <dbReference type="NCBI Taxonomy" id="7200"/>
    <lineage>
        <taxon>Eukaryota</taxon>
        <taxon>Metazoa</taxon>
        <taxon>Ecdysozoa</taxon>
        <taxon>Arthropoda</taxon>
        <taxon>Hexapoda</taxon>
        <taxon>Insecta</taxon>
        <taxon>Pterygota</taxon>
        <taxon>Neoptera</taxon>
        <taxon>Endopterygota</taxon>
        <taxon>Diptera</taxon>
        <taxon>Nematocera</taxon>
        <taxon>Psychodoidea</taxon>
        <taxon>Psychodidae</taxon>
        <taxon>Lutzomyia</taxon>
        <taxon>Lutzomyia</taxon>
    </lineage>
</organism>
<dbReference type="EMBL" id="AJWK01027658">
    <property type="status" value="NOT_ANNOTATED_CDS"/>
    <property type="molecule type" value="Genomic_DNA"/>
</dbReference>
<name>A0A1B0CTI2_LUTLO</name>
<proteinExistence type="predicted"/>
<dbReference type="PANTHER" id="PTHR10334">
    <property type="entry name" value="CYSTEINE-RICH SECRETORY PROTEIN-RELATED"/>
    <property type="match status" value="1"/>
</dbReference>